<dbReference type="CDD" id="cd03784">
    <property type="entry name" value="GT1_Gtf-like"/>
    <property type="match status" value="1"/>
</dbReference>
<dbReference type="GO" id="GO:0016758">
    <property type="term" value="F:hexosyltransferase activity"/>
    <property type="evidence" value="ECO:0007669"/>
    <property type="project" value="UniProtKB-ARBA"/>
</dbReference>
<feature type="region of interest" description="Disordered" evidence="2">
    <location>
        <begin position="100"/>
        <end position="147"/>
    </location>
</feature>
<proteinExistence type="predicted"/>
<dbReference type="InterPro" id="IPR002213">
    <property type="entry name" value="UDP_glucos_trans"/>
</dbReference>
<sequence>MTPAMTPAMTPHPLPPLLREIAELLRTVLDQDPAWTGTLTPDTLLDAELHLESHDLAAWSLALRTRYGPTADLATHLTTLDLDALTTLTLADVAALAAPGATGAPRPGSGPRPGPEPVVDEASGRGADEDAGRPVRVSPGAAGRAAGPSAGAAAAAVAADGASAPGAAGDDPDPVPTGAAAPVRAVAPARAVAPLSPAAPPAPPPLSAAVPPSPPPSSPAVRPSPSPPPATGAGRGRFLFVSLPLFGHVHPLAAVARELVGRGHEVVWAGSEAFLRPLVGEAAVIAPIPLRAHRGQADHGMAAARSRWEGYIVPHARHTLPGIERAVAAFQPDVLAVDQHAVAGALAAHRAGLPWASLAPTTMELTRPYRTAAPRVEEWIERRMADMWTAAGLPGPPPHDLRFSPHLLIGFTGEALTGPLPRPDNAVLVGPALAAREPDRDFPWEWLDPTRRQVLVTVGTLSLDLAADFHARMVEALRPLGDRLQAIVAAPDGTVADPPPHVLVRPRVPVLELMPHLDAVVSHGGLNTVCEALAHGVPLLVAPIKGDQPINAAQVAAAGAGRRVRFAHARPQTLRTELLAVLDDPAHAAAARRIKESFAAAGGARAAADHLETLLPPAPDPARPGPLLRRPHAPARPSDGRTPSPSDAPNRTGNAHP</sequence>
<evidence type="ECO:0000256" key="1">
    <source>
        <dbReference type="ARBA" id="ARBA00022679"/>
    </source>
</evidence>
<evidence type="ECO:0000313" key="5">
    <source>
        <dbReference type="Proteomes" id="UP000267408"/>
    </source>
</evidence>
<dbReference type="GO" id="GO:0008194">
    <property type="term" value="F:UDP-glycosyltransferase activity"/>
    <property type="evidence" value="ECO:0007669"/>
    <property type="project" value="InterPro"/>
</dbReference>
<organism evidence="4 5">
    <name type="scientific">Kitasatospora cineracea</name>
    <dbReference type="NCBI Taxonomy" id="88074"/>
    <lineage>
        <taxon>Bacteria</taxon>
        <taxon>Bacillati</taxon>
        <taxon>Actinomycetota</taxon>
        <taxon>Actinomycetes</taxon>
        <taxon>Kitasatosporales</taxon>
        <taxon>Streptomycetaceae</taxon>
        <taxon>Kitasatospora</taxon>
    </lineage>
</organism>
<dbReference type="GO" id="GO:0017000">
    <property type="term" value="P:antibiotic biosynthetic process"/>
    <property type="evidence" value="ECO:0007669"/>
    <property type="project" value="UniProtKB-ARBA"/>
</dbReference>
<dbReference type="InterPro" id="IPR010610">
    <property type="entry name" value="EryCIII-like_C"/>
</dbReference>
<evidence type="ECO:0000259" key="3">
    <source>
        <dbReference type="Pfam" id="PF06722"/>
    </source>
</evidence>
<gene>
    <name evidence="4" type="ORF">EDD39_7377</name>
</gene>
<feature type="compositionally biased region" description="Low complexity" evidence="2">
    <location>
        <begin position="137"/>
        <end position="147"/>
    </location>
</feature>
<dbReference type="AlphaFoldDB" id="A0A8G1X9Q8"/>
<name>A0A8G1X9Q8_9ACTN</name>
<evidence type="ECO:0000256" key="2">
    <source>
        <dbReference type="SAM" id="MobiDB-lite"/>
    </source>
</evidence>
<dbReference type="PANTHER" id="PTHR48050">
    <property type="entry name" value="STEROL 3-BETA-GLUCOSYLTRANSFERASE"/>
    <property type="match status" value="1"/>
</dbReference>
<dbReference type="EMBL" id="RJVJ01000003">
    <property type="protein sequence ID" value="ROR35715.1"/>
    <property type="molecule type" value="Genomic_DNA"/>
</dbReference>
<dbReference type="SUPFAM" id="SSF53756">
    <property type="entry name" value="UDP-Glycosyltransferase/glycogen phosphorylase"/>
    <property type="match status" value="1"/>
</dbReference>
<dbReference type="InterPro" id="IPR050426">
    <property type="entry name" value="Glycosyltransferase_28"/>
</dbReference>
<reference evidence="4 5" key="1">
    <citation type="submission" date="2018-11" db="EMBL/GenBank/DDBJ databases">
        <title>Sequencing the genomes of 1000 actinobacteria strains.</title>
        <authorList>
            <person name="Klenk H.-P."/>
        </authorList>
    </citation>
    <scope>NUCLEOTIDE SEQUENCE [LARGE SCALE GENOMIC DNA]</scope>
    <source>
        <strain evidence="4 5">DSM 44780</strain>
    </source>
</reference>
<protein>
    <submittedName>
        <fullName evidence="4">MGT family glycosyltransferase</fullName>
    </submittedName>
</protein>
<evidence type="ECO:0000313" key="4">
    <source>
        <dbReference type="EMBL" id="ROR35715.1"/>
    </source>
</evidence>
<feature type="region of interest" description="Disordered" evidence="2">
    <location>
        <begin position="613"/>
        <end position="657"/>
    </location>
</feature>
<accession>A0A8G1X9Q8</accession>
<dbReference type="PANTHER" id="PTHR48050:SF13">
    <property type="entry name" value="STEROL 3-BETA-GLUCOSYLTRANSFERASE UGT80A2"/>
    <property type="match status" value="1"/>
</dbReference>
<feature type="compositionally biased region" description="Polar residues" evidence="2">
    <location>
        <begin position="641"/>
        <end position="657"/>
    </location>
</feature>
<dbReference type="Pfam" id="PF06722">
    <property type="entry name" value="EryCIII-like_C"/>
    <property type="match status" value="1"/>
</dbReference>
<keyword evidence="1 4" id="KW-0808">Transferase</keyword>
<feature type="compositionally biased region" description="Basic and acidic residues" evidence="2">
    <location>
        <begin position="122"/>
        <end position="133"/>
    </location>
</feature>
<comment type="caution">
    <text evidence="4">The sequence shown here is derived from an EMBL/GenBank/DDBJ whole genome shotgun (WGS) entry which is preliminary data.</text>
</comment>
<dbReference type="Proteomes" id="UP000267408">
    <property type="component" value="Unassembled WGS sequence"/>
</dbReference>
<feature type="domain" description="Erythromycin biosynthesis protein CIII-like C-terminal" evidence="3">
    <location>
        <begin position="495"/>
        <end position="603"/>
    </location>
</feature>
<feature type="compositionally biased region" description="Pro residues" evidence="2">
    <location>
        <begin position="197"/>
        <end position="230"/>
    </location>
</feature>
<dbReference type="Gene3D" id="3.40.50.2000">
    <property type="entry name" value="Glycogen Phosphorylase B"/>
    <property type="match status" value="2"/>
</dbReference>
<feature type="region of interest" description="Disordered" evidence="2">
    <location>
        <begin position="196"/>
        <end position="232"/>
    </location>
</feature>